<evidence type="ECO:0000313" key="2">
    <source>
        <dbReference type="EMBL" id="KKN62120.1"/>
    </source>
</evidence>
<dbReference type="EMBL" id="LAZR01000634">
    <property type="protein sequence ID" value="KKN62120.1"/>
    <property type="molecule type" value="Genomic_DNA"/>
</dbReference>
<name>A0A0F9S043_9ZZZZ</name>
<dbReference type="AlphaFoldDB" id="A0A0F9S043"/>
<evidence type="ECO:0008006" key="3">
    <source>
        <dbReference type="Google" id="ProtNLM"/>
    </source>
</evidence>
<feature type="region of interest" description="Disordered" evidence="1">
    <location>
        <begin position="573"/>
        <end position="599"/>
    </location>
</feature>
<comment type="caution">
    <text evidence="2">The sequence shown here is derived from an EMBL/GenBank/DDBJ whole genome shotgun (WGS) entry which is preliminary data.</text>
</comment>
<protein>
    <recommendedName>
        <fullName evidence="3">Portal protein</fullName>
    </recommendedName>
</protein>
<accession>A0A0F9S043</accession>
<dbReference type="InterPro" id="IPR056909">
    <property type="entry name" value="SU10_portal"/>
</dbReference>
<evidence type="ECO:0000256" key="1">
    <source>
        <dbReference type="SAM" id="MobiDB-lite"/>
    </source>
</evidence>
<proteinExistence type="predicted"/>
<dbReference type="Pfam" id="PF23899">
    <property type="entry name" value="SU10_portal"/>
    <property type="match status" value="1"/>
</dbReference>
<feature type="compositionally biased region" description="Polar residues" evidence="1">
    <location>
        <begin position="589"/>
        <end position="599"/>
    </location>
</feature>
<organism evidence="2">
    <name type="scientific">marine sediment metagenome</name>
    <dbReference type="NCBI Taxonomy" id="412755"/>
    <lineage>
        <taxon>unclassified sequences</taxon>
        <taxon>metagenomes</taxon>
        <taxon>ecological metagenomes</taxon>
    </lineage>
</organism>
<reference evidence="2" key="1">
    <citation type="journal article" date="2015" name="Nature">
        <title>Complex archaea that bridge the gap between prokaryotes and eukaryotes.</title>
        <authorList>
            <person name="Spang A."/>
            <person name="Saw J.H."/>
            <person name="Jorgensen S.L."/>
            <person name="Zaremba-Niedzwiedzka K."/>
            <person name="Martijn J."/>
            <person name="Lind A.E."/>
            <person name="van Eijk R."/>
            <person name="Schleper C."/>
            <person name="Guy L."/>
            <person name="Ettema T.J."/>
        </authorList>
    </citation>
    <scope>NUCLEOTIDE SEQUENCE</scope>
</reference>
<gene>
    <name evidence="2" type="ORF">LCGC14_0514960</name>
</gene>
<sequence>MPDLPNQSLDLRLQKLQSWKKESYDLRTSKDNRIAKNLKLMKGIWSDQTQTKSKITGKNKTFFRKIWSTVWRLTATMYQAYMKDPESFKISGRDLINDPRKAKVLQILTRYRKDVMMDTGNLFLKFIWAIINILTNGWTCGKLSWNPITDQSEFTLYPWEQVFPDMVAETDDKMRFITFLNYLTVDQMFDMGYPVTDVIPTAPETNQVRSVRFWNDIDPQVANRTPATYTGVGNAPTGGLYPRPGSAPDTQKVDHVKRYNVFESFWKDDGKIWYAVSLDFRHFLVEPMLSPYGDGSRPTDRFPIVTGQCLTEPHKLIGEGMPEPLEGPQESFNHNMGMRKDNVASSMAGHMFVSRYGGVDIGSLTRRRVNGVTMMDDITAVKHEIVPDVTQTAYIEARADESMMNEMSGDTEAFRGQQKPEIKATTAKLNFQQSNTKPELYVAIVGETFFKRFHMELARQIQMFETDENSLRIANEELRQKEGGGPYDDIYNLDFNANCTMEIGAALTGQGPMVQQTLLVLNTANQSLASIASLAQLGAIPKEGIKIPNIAAIFEDLMPLLGHRDIERYTITIPPPQAPAGGAPGVASQPRQGQISDTA</sequence>